<evidence type="ECO:0000313" key="1">
    <source>
        <dbReference type="EMBL" id="KAI8028659.1"/>
    </source>
</evidence>
<name>A0ACC0IVZ3_9ERIC</name>
<keyword evidence="2" id="KW-1185">Reference proteome</keyword>
<evidence type="ECO:0000313" key="2">
    <source>
        <dbReference type="Proteomes" id="UP001060215"/>
    </source>
</evidence>
<protein>
    <submittedName>
        <fullName evidence="1">Beta-glucosidase 12</fullName>
    </submittedName>
</protein>
<sequence length="512" mass="58166">MAIGSYLKLWLLMVVMINSLLLGQTEIVTESTTDSTSFNRSSFPTGFVFGASAAAYQYEGAAKEGGKGPSIWDTFVHKFSGKILDGSNGDVAVDFYHRYKEDVHLMKYNGLDAFRLSISWPRLLPRGKLSGGVNREGVAFYNNLINELLSHGIQPFVTLFHWDLPQALEDEYGGFLSPQIVKDFQDFSELCFKEFGDRVKYWMTMNEPYIFILDGYDLGSKAPGRCSPWRSKGCPAGDSATEPYIVGHHMLLSHAATVKLYKEKYQESQKGQIGITHVSHWMVPYSKSKLDQKAAQRALDFMYGWFFDPIVYGDYPQSMRSLVGKRLPKFTTEQAKMVKGSFDFMGLNYYTANYAANLHFPNSINASFTTDSHINLTTRKNGKPIGKPTDVSAFCVYPRGLEKLLLYTKERYNNPVIYITETGMGDANNRTTKEGVNDPQRIAFYRGHLLATQEAIRNGANVKGFFAWSFLDNFEWSNGYTVRFGINYIDYNDGLKRYPKLSALWYKKFLLK</sequence>
<proteinExistence type="predicted"/>
<dbReference type="EMBL" id="CM045760">
    <property type="protein sequence ID" value="KAI8028659.1"/>
    <property type="molecule type" value="Genomic_DNA"/>
</dbReference>
<organism evidence="1 2">
    <name type="scientific">Camellia lanceoleosa</name>
    <dbReference type="NCBI Taxonomy" id="1840588"/>
    <lineage>
        <taxon>Eukaryota</taxon>
        <taxon>Viridiplantae</taxon>
        <taxon>Streptophyta</taxon>
        <taxon>Embryophyta</taxon>
        <taxon>Tracheophyta</taxon>
        <taxon>Spermatophyta</taxon>
        <taxon>Magnoliopsida</taxon>
        <taxon>eudicotyledons</taxon>
        <taxon>Gunneridae</taxon>
        <taxon>Pentapetalae</taxon>
        <taxon>asterids</taxon>
        <taxon>Ericales</taxon>
        <taxon>Theaceae</taxon>
        <taxon>Camellia</taxon>
    </lineage>
</organism>
<comment type="caution">
    <text evidence="1">The sequence shown here is derived from an EMBL/GenBank/DDBJ whole genome shotgun (WGS) entry which is preliminary data.</text>
</comment>
<reference evidence="1 2" key="1">
    <citation type="journal article" date="2022" name="Plant J.">
        <title>Chromosome-level genome of Camellia lanceoleosa provides a valuable resource for understanding genome evolution and self-incompatibility.</title>
        <authorList>
            <person name="Gong W."/>
            <person name="Xiao S."/>
            <person name="Wang L."/>
            <person name="Liao Z."/>
            <person name="Chang Y."/>
            <person name="Mo W."/>
            <person name="Hu G."/>
            <person name="Li W."/>
            <person name="Zhao G."/>
            <person name="Zhu H."/>
            <person name="Hu X."/>
            <person name="Ji K."/>
            <person name="Xiang X."/>
            <person name="Song Q."/>
            <person name="Yuan D."/>
            <person name="Jin S."/>
            <person name="Zhang L."/>
        </authorList>
    </citation>
    <scope>NUCLEOTIDE SEQUENCE [LARGE SCALE GENOMIC DNA]</scope>
    <source>
        <strain evidence="1">SQ_2022a</strain>
    </source>
</reference>
<gene>
    <name evidence="1" type="ORF">LOK49_LG02G01291</name>
</gene>
<accession>A0ACC0IVZ3</accession>
<dbReference type="Proteomes" id="UP001060215">
    <property type="component" value="Chromosome 3"/>
</dbReference>